<dbReference type="Pfam" id="PF00395">
    <property type="entry name" value="SLH"/>
    <property type="match status" value="1"/>
</dbReference>
<dbReference type="Proteomes" id="UP000276437">
    <property type="component" value="Chromosome"/>
</dbReference>
<protein>
    <submittedName>
        <fullName evidence="3">Outer membrane protein alpha</fullName>
    </submittedName>
</protein>
<dbReference type="AlphaFoldDB" id="A0A348AGE7"/>
<dbReference type="InterPro" id="IPR051465">
    <property type="entry name" value="Cell_Envelope_Struct_Comp"/>
</dbReference>
<dbReference type="InterPro" id="IPR001119">
    <property type="entry name" value="SLH_dom"/>
</dbReference>
<dbReference type="PROSITE" id="PS51272">
    <property type="entry name" value="SLH"/>
    <property type="match status" value="1"/>
</dbReference>
<feature type="domain" description="SLH" evidence="2">
    <location>
        <begin position="23"/>
        <end position="86"/>
    </location>
</feature>
<dbReference type="KEGG" id="mana:MAMMFC1_00793"/>
<dbReference type="SUPFAM" id="SSF56935">
    <property type="entry name" value="Porins"/>
    <property type="match status" value="1"/>
</dbReference>
<gene>
    <name evidence="3" type="primary">omp-alpha_2</name>
    <name evidence="3" type="ORF">MAMMFC1_00793</name>
</gene>
<keyword evidence="1" id="KW-0732">Signal</keyword>
<evidence type="ECO:0000259" key="2">
    <source>
        <dbReference type="PROSITE" id="PS51272"/>
    </source>
</evidence>
<dbReference type="PANTHER" id="PTHR43308:SF1">
    <property type="entry name" value="OUTER MEMBRANE PROTEIN ALPHA"/>
    <property type="match status" value="1"/>
</dbReference>
<name>A0A348AGE7_9FIRM</name>
<evidence type="ECO:0000256" key="1">
    <source>
        <dbReference type="SAM" id="SignalP"/>
    </source>
</evidence>
<accession>A0A348AGE7</accession>
<feature type="chain" id="PRO_5016806433" evidence="1">
    <location>
        <begin position="23"/>
        <end position="428"/>
    </location>
</feature>
<evidence type="ECO:0000313" key="4">
    <source>
        <dbReference type="Proteomes" id="UP000276437"/>
    </source>
</evidence>
<keyword evidence="4" id="KW-1185">Reference proteome</keyword>
<dbReference type="RefSeq" id="WP_126306661.1">
    <property type="nucleotide sequence ID" value="NZ_AP018449.1"/>
</dbReference>
<evidence type="ECO:0000313" key="3">
    <source>
        <dbReference type="EMBL" id="BBB90145.1"/>
    </source>
</evidence>
<reference evidence="3 4" key="1">
    <citation type="journal article" date="2018" name="Int. J. Syst. Evol. Microbiol.">
        <title>Methylomusa anaerophila gen. nov., sp. nov., an anaerobic methanol-utilizing bacterium isolated from a microbial fuel cell.</title>
        <authorList>
            <person name="Amano N."/>
            <person name="Yamamuro A."/>
            <person name="Miyahara M."/>
            <person name="Kouzuma A."/>
            <person name="Abe T."/>
            <person name="Watanabe K."/>
        </authorList>
    </citation>
    <scope>NUCLEOTIDE SEQUENCE [LARGE SCALE GENOMIC DNA]</scope>
    <source>
        <strain evidence="3 4">MMFC1</strain>
    </source>
</reference>
<dbReference type="EMBL" id="AP018449">
    <property type="protein sequence ID" value="BBB90145.1"/>
    <property type="molecule type" value="Genomic_DNA"/>
</dbReference>
<dbReference type="PANTHER" id="PTHR43308">
    <property type="entry name" value="OUTER MEMBRANE PROTEIN ALPHA-RELATED"/>
    <property type="match status" value="1"/>
</dbReference>
<organism evidence="3 4">
    <name type="scientific">Methylomusa anaerophila</name>
    <dbReference type="NCBI Taxonomy" id="1930071"/>
    <lineage>
        <taxon>Bacteria</taxon>
        <taxon>Bacillati</taxon>
        <taxon>Bacillota</taxon>
        <taxon>Negativicutes</taxon>
        <taxon>Selenomonadales</taxon>
        <taxon>Sporomusaceae</taxon>
        <taxon>Methylomusa</taxon>
    </lineage>
</organism>
<proteinExistence type="predicted"/>
<feature type="signal peptide" evidence="1">
    <location>
        <begin position="1"/>
        <end position="22"/>
    </location>
</feature>
<sequence length="428" mass="46788">MKKCMIITCLLFFVLSIGTAFAAESPFADVPANHWAYDAVKQLSKAGIVEGYKDGTFRGQNSITRFEMAIIAANATTKIDKANGEQKELIKKLVAEFEPELKTLNIRANPPENKTEPKISGEVRERYEWTKNGDSKEYTRLRVNLFAPLTDKLAFVGRIESENTAGTSSDINVTKAFLVGKAFGFDTFLLGRMPLYLGQGLLADSEAVGSTVAGADGIILGGGGKLKYIVAVGKAGVSDEDLIPGVMPGTLNLYAANLMYPIDKQLTWTAAYLKDKNSLLYKSYSTGFSYKASADVMLTGEYGENSSDFAKQANYNGNAKAWFAKVKYLGANGNKENSYGAWVSYRQIDSNFDLWTLGSINGSDTTHLLKAAGGVNGVNAMSNVKGFEYGFEQTLFKNAILSLQYNDFRSKTDGKDAQNFFATLNYMF</sequence>
<dbReference type="OrthoDB" id="504962at2"/>